<proteinExistence type="predicted"/>
<dbReference type="OMA" id="HIIAGMM"/>
<organism evidence="2 3">
    <name type="scientific">Debaryomyces hansenii (strain ATCC 36239 / CBS 767 / BCRC 21394 / JCM 1990 / NBRC 0083 / IGC 2968)</name>
    <name type="common">Yeast</name>
    <name type="synonym">Torulaspora hansenii</name>
    <dbReference type="NCBI Taxonomy" id="284592"/>
    <lineage>
        <taxon>Eukaryota</taxon>
        <taxon>Fungi</taxon>
        <taxon>Dikarya</taxon>
        <taxon>Ascomycota</taxon>
        <taxon>Saccharomycotina</taxon>
        <taxon>Pichiomycetes</taxon>
        <taxon>Debaryomycetaceae</taxon>
        <taxon>Debaryomyces</taxon>
    </lineage>
</organism>
<dbReference type="KEGG" id="dha:DEHA2D14784g"/>
<dbReference type="EMBL" id="CR382136">
    <property type="protein sequence ID" value="CAG87292.2"/>
    <property type="molecule type" value="Genomic_DNA"/>
</dbReference>
<dbReference type="HOGENOM" id="CLU_097985_0_0_1"/>
<name>Q6BRP7_DEBHA</name>
<feature type="region of interest" description="Disordered" evidence="1">
    <location>
        <begin position="17"/>
        <end position="57"/>
    </location>
</feature>
<accession>Q6BRP7</accession>
<protein>
    <submittedName>
        <fullName evidence="2">DEHA2D14784p</fullName>
    </submittedName>
</protein>
<evidence type="ECO:0000313" key="3">
    <source>
        <dbReference type="Proteomes" id="UP000000599"/>
    </source>
</evidence>
<dbReference type="GeneID" id="2901327"/>
<sequence>MSHPAASVKSIFSGKMNIDTPDELEPYEYSNNNSYDNFSQNDVENDDMSSKLSQESNYSVNSKNLKALANMQPNGKANENQFYNQDSYTNVSILSSGSDYQQNYVSSSVNSPNVALSSESIEDMNHNLLPFESCSRPLSRNSTTSCLSTTATKDGIEGKKLHRYGPTQYSSNIIANMIQNSNSYPPPPPPHQSRHNYTNTGMEKINLLNTDPINHDP</sequence>
<evidence type="ECO:0000313" key="2">
    <source>
        <dbReference type="EMBL" id="CAG87292.2"/>
    </source>
</evidence>
<dbReference type="Proteomes" id="UP000000599">
    <property type="component" value="Chromosome D"/>
</dbReference>
<dbReference type="InParanoid" id="Q6BRP7"/>
<reference evidence="2 3" key="1">
    <citation type="journal article" date="2004" name="Nature">
        <title>Genome evolution in yeasts.</title>
        <authorList>
            <consortium name="Genolevures"/>
            <person name="Dujon B."/>
            <person name="Sherman D."/>
            <person name="Fischer G."/>
            <person name="Durrens P."/>
            <person name="Casaregola S."/>
            <person name="Lafontaine I."/>
            <person name="de Montigny J."/>
            <person name="Marck C."/>
            <person name="Neuveglise C."/>
            <person name="Talla E."/>
            <person name="Goffard N."/>
            <person name="Frangeul L."/>
            <person name="Aigle M."/>
            <person name="Anthouard V."/>
            <person name="Babour A."/>
            <person name="Barbe V."/>
            <person name="Barnay S."/>
            <person name="Blanchin S."/>
            <person name="Beckerich J.M."/>
            <person name="Beyne E."/>
            <person name="Bleykasten C."/>
            <person name="Boisrame A."/>
            <person name="Boyer J."/>
            <person name="Cattolico L."/>
            <person name="Confanioleri F."/>
            <person name="de Daruvar A."/>
            <person name="Despons L."/>
            <person name="Fabre E."/>
            <person name="Fairhead C."/>
            <person name="Ferry-Dumazet H."/>
            <person name="Groppi A."/>
            <person name="Hantraye F."/>
            <person name="Hennequin C."/>
            <person name="Jauniaux N."/>
            <person name="Joyet P."/>
            <person name="Kachouri R."/>
            <person name="Kerrest A."/>
            <person name="Koszul R."/>
            <person name="Lemaire M."/>
            <person name="Lesur I."/>
            <person name="Ma L."/>
            <person name="Muller H."/>
            <person name="Nicaud J.M."/>
            <person name="Nikolski M."/>
            <person name="Oztas S."/>
            <person name="Ozier-Kalogeropoulos O."/>
            <person name="Pellenz S."/>
            <person name="Potier S."/>
            <person name="Richard G.F."/>
            <person name="Straub M.L."/>
            <person name="Suleau A."/>
            <person name="Swennene D."/>
            <person name="Tekaia F."/>
            <person name="Wesolowski-Louvel M."/>
            <person name="Westhof E."/>
            <person name="Wirth B."/>
            <person name="Zeniou-Meyer M."/>
            <person name="Zivanovic I."/>
            <person name="Bolotin-Fukuhara M."/>
            <person name="Thierry A."/>
            <person name="Bouchier C."/>
            <person name="Caudron B."/>
            <person name="Scarpelli C."/>
            <person name="Gaillardin C."/>
            <person name="Weissenbach J."/>
            <person name="Wincker P."/>
            <person name="Souciet J.L."/>
        </authorList>
    </citation>
    <scope>NUCLEOTIDE SEQUENCE [LARGE SCALE GENOMIC DNA]</scope>
    <source>
        <strain evidence="3">ATCC 36239 / CBS 767 / BCRC 21394 / JCM 1990 / NBRC 0083 / IGC 2968</strain>
    </source>
</reference>
<feature type="region of interest" description="Disordered" evidence="1">
    <location>
        <begin position="178"/>
        <end position="198"/>
    </location>
</feature>
<gene>
    <name evidence="2" type="ordered locus">DEHA2D14784g</name>
</gene>
<dbReference type="OrthoDB" id="3981113at2759"/>
<keyword evidence="3" id="KW-1185">Reference proteome</keyword>
<feature type="compositionally biased region" description="Polar residues" evidence="1">
    <location>
        <begin position="29"/>
        <end position="42"/>
    </location>
</feature>
<dbReference type="eggNOG" id="ENOG502S3TQ">
    <property type="taxonomic scope" value="Eukaryota"/>
</dbReference>
<evidence type="ECO:0000256" key="1">
    <source>
        <dbReference type="SAM" id="MobiDB-lite"/>
    </source>
</evidence>
<dbReference type="RefSeq" id="XP_459123.2">
    <property type="nucleotide sequence ID" value="XM_459123.2"/>
</dbReference>
<dbReference type="VEuPathDB" id="FungiDB:DEHA2D14784g"/>
<dbReference type="AlphaFoldDB" id="Q6BRP7"/>